<dbReference type="InterPro" id="IPR016619">
    <property type="entry name" value="UCP014439_ACT"/>
</dbReference>
<protein>
    <recommendedName>
        <fullName evidence="2">ACT domain-containing protein</fullName>
    </recommendedName>
</protein>
<gene>
    <name evidence="1" type="ORF">ENW83_04085</name>
</gene>
<evidence type="ECO:0000313" key="1">
    <source>
        <dbReference type="EMBL" id="HGZ60367.1"/>
    </source>
</evidence>
<dbReference type="PIRSF" id="PIRSF014439">
    <property type="entry name" value="APE1894_ACT"/>
    <property type="match status" value="1"/>
</dbReference>
<evidence type="ECO:0008006" key="2">
    <source>
        <dbReference type="Google" id="ProtNLM"/>
    </source>
</evidence>
<sequence>MPKEQKTTIAEAVRFVISKNQSLIECLSEGLVNYTWLAERIADEVAKIAGRKRVNLDAIKAALIRYEDDLRKEKTSLMKSVGKVLAKSTLELQNDISVLTIKKFTVEKKLNDILEAASKARFFNFSQGKKSYTLVISEEDVMNIERLVDKDDLMDRVNGQSALVMISPYEIITTPGVVNFLTRLMYLNSINITQIISCYTDTILIINKFDSVKAFKLLQEVIEQQRTLERSSIEGSIGTVTKGKSSAI</sequence>
<organism evidence="1">
    <name type="scientific">Fervidicoccus fontis</name>
    <dbReference type="NCBI Taxonomy" id="683846"/>
    <lineage>
        <taxon>Archaea</taxon>
        <taxon>Thermoproteota</taxon>
        <taxon>Thermoprotei</taxon>
        <taxon>Fervidicoccales</taxon>
        <taxon>Fervidicoccaceae</taxon>
        <taxon>Fervidicoccus</taxon>
    </lineage>
</organism>
<dbReference type="AlphaFoldDB" id="A0A7J3SLH0"/>
<proteinExistence type="predicted"/>
<accession>A0A7J3SLH0</accession>
<comment type="caution">
    <text evidence="1">The sequence shown here is derived from an EMBL/GenBank/DDBJ whole genome shotgun (WGS) entry which is preliminary data.</text>
</comment>
<name>A0A7J3SLH0_9CREN</name>
<reference evidence="1" key="1">
    <citation type="journal article" date="2020" name="mSystems">
        <title>Genome- and Community-Level Interaction Insights into Carbon Utilization and Element Cycling Functions of Hydrothermarchaeota in Hydrothermal Sediment.</title>
        <authorList>
            <person name="Zhou Z."/>
            <person name="Liu Y."/>
            <person name="Xu W."/>
            <person name="Pan J."/>
            <person name="Luo Z.H."/>
            <person name="Li M."/>
        </authorList>
    </citation>
    <scope>NUCLEOTIDE SEQUENCE [LARGE SCALE GENOMIC DNA]</scope>
    <source>
        <strain evidence="1">SpSt-885</strain>
    </source>
</reference>
<dbReference type="EMBL" id="DTLS01000117">
    <property type="protein sequence ID" value="HGZ60367.1"/>
    <property type="molecule type" value="Genomic_DNA"/>
</dbReference>